<dbReference type="PROSITE" id="PS01186">
    <property type="entry name" value="EGF_2"/>
    <property type="match status" value="2"/>
</dbReference>
<evidence type="ECO:0000259" key="11">
    <source>
        <dbReference type="PROSITE" id="PS51212"/>
    </source>
</evidence>
<proteinExistence type="predicted"/>
<dbReference type="Proteomes" id="UP000695022">
    <property type="component" value="Unplaced"/>
</dbReference>
<protein>
    <recommendedName>
        <fullName evidence="7">Delta-like protein</fullName>
    </recommendedName>
</protein>
<dbReference type="SMART" id="SM00181">
    <property type="entry name" value="EGF"/>
    <property type="match status" value="6"/>
</dbReference>
<feature type="domain" description="EGF-like" evidence="9">
    <location>
        <begin position="269"/>
        <end position="306"/>
    </location>
</feature>
<keyword evidence="4 5" id="KW-1015">Disulfide bond</keyword>
<evidence type="ECO:0000313" key="12">
    <source>
        <dbReference type="Proteomes" id="UP000695022"/>
    </source>
</evidence>
<accession>A0ABM1E930</accession>
<feature type="disulfide bond" evidence="5">
    <location>
        <begin position="182"/>
        <end position="191"/>
    </location>
</feature>
<feature type="disulfide bond" evidence="6">
    <location>
        <begin position="34"/>
        <end position="46"/>
    </location>
</feature>
<feature type="domain" description="EGF-like" evidence="9">
    <location>
        <begin position="156"/>
        <end position="192"/>
    </location>
</feature>
<reference evidence="13" key="1">
    <citation type="submission" date="2025-08" db="UniProtKB">
        <authorList>
            <consortium name="RefSeq"/>
        </authorList>
    </citation>
    <scope>IDENTIFICATION</scope>
</reference>
<keyword evidence="7 8" id="KW-0732">Signal</keyword>
<feature type="signal peptide" evidence="8">
    <location>
        <begin position="1"/>
        <end position="19"/>
    </location>
</feature>
<dbReference type="PROSITE" id="PS51212">
    <property type="entry name" value="WSC"/>
    <property type="match status" value="1"/>
</dbReference>
<feature type="chain" id="PRO_5047472403" description="Delta-like protein" evidence="8">
    <location>
        <begin position="20"/>
        <end position="3043"/>
    </location>
</feature>
<dbReference type="PROSITE" id="PS00022">
    <property type="entry name" value="EGF_1"/>
    <property type="match status" value="6"/>
</dbReference>
<keyword evidence="12" id="KW-1185">Reference proteome</keyword>
<feature type="disulfide bond" evidence="6">
    <location>
        <begin position="21"/>
        <end position="30"/>
    </location>
</feature>
<dbReference type="Pfam" id="PF01414">
    <property type="entry name" value="DSL"/>
    <property type="match status" value="1"/>
</dbReference>
<feature type="disulfide bond" evidence="5">
    <location>
        <begin position="220"/>
        <end position="229"/>
    </location>
</feature>
<evidence type="ECO:0000256" key="1">
    <source>
        <dbReference type="ARBA" id="ARBA00022473"/>
    </source>
</evidence>
<feature type="domain" description="EGF-like" evidence="9">
    <location>
        <begin position="73"/>
        <end position="113"/>
    </location>
</feature>
<dbReference type="SMART" id="SM00321">
    <property type="entry name" value="WSC"/>
    <property type="match status" value="1"/>
</dbReference>
<dbReference type="InterPro" id="IPR051830">
    <property type="entry name" value="NOTCH_homolog"/>
</dbReference>
<keyword evidence="3 7" id="KW-0677">Repeat</keyword>
<evidence type="ECO:0000256" key="5">
    <source>
        <dbReference type="PROSITE-ProRule" id="PRU00076"/>
    </source>
</evidence>
<dbReference type="InterPro" id="IPR000152">
    <property type="entry name" value="EGF-type_Asp/Asn_hydroxyl_site"/>
</dbReference>
<dbReference type="Pfam" id="PF01822">
    <property type="entry name" value="WSC"/>
    <property type="match status" value="1"/>
</dbReference>
<dbReference type="PROSITE" id="PS00010">
    <property type="entry name" value="ASX_HYDROXYL"/>
    <property type="match status" value="1"/>
</dbReference>
<dbReference type="InterPro" id="IPR002889">
    <property type="entry name" value="WSC_carb-bd"/>
</dbReference>
<evidence type="ECO:0000313" key="13">
    <source>
        <dbReference type="RefSeq" id="XP_014668701.1"/>
    </source>
</evidence>
<evidence type="ECO:0000259" key="9">
    <source>
        <dbReference type="PROSITE" id="PS50026"/>
    </source>
</evidence>
<feature type="disulfide bond" evidence="5">
    <location>
        <begin position="296"/>
        <end position="305"/>
    </location>
</feature>
<evidence type="ECO:0000259" key="10">
    <source>
        <dbReference type="PROSITE" id="PS51051"/>
    </source>
</evidence>
<dbReference type="Gene3D" id="2.10.25.10">
    <property type="entry name" value="Laminin"/>
    <property type="match status" value="5"/>
</dbReference>
<keyword evidence="7" id="KW-0812">Transmembrane</keyword>
<feature type="disulfide bond" evidence="6">
    <location>
        <begin position="55"/>
        <end position="64"/>
    </location>
</feature>
<comment type="subcellular location">
    <subcellularLocation>
        <location evidence="7">Membrane</location>
        <topology evidence="7">Single-pass type I membrane protein</topology>
    </subcellularLocation>
</comment>
<feature type="domain" description="EGF-like" evidence="9">
    <location>
        <begin position="193"/>
        <end position="230"/>
    </location>
</feature>
<dbReference type="RefSeq" id="XP_014668701.1">
    <property type="nucleotide sequence ID" value="XM_014813215.1"/>
</dbReference>
<dbReference type="InterPro" id="IPR001774">
    <property type="entry name" value="DSL"/>
</dbReference>
<feature type="domain" description="WSC" evidence="11">
    <location>
        <begin position="1406"/>
        <end position="1495"/>
    </location>
</feature>
<dbReference type="PROSITE" id="PS51051">
    <property type="entry name" value="DSL"/>
    <property type="match status" value="1"/>
</dbReference>
<evidence type="ECO:0000256" key="2">
    <source>
        <dbReference type="ARBA" id="ARBA00022536"/>
    </source>
</evidence>
<evidence type="ECO:0000256" key="7">
    <source>
        <dbReference type="RuleBase" id="RU280815"/>
    </source>
</evidence>
<dbReference type="GeneID" id="106809975"/>
<dbReference type="InterPro" id="IPR000742">
    <property type="entry name" value="EGF"/>
</dbReference>
<feature type="domain" description="EGF-like" evidence="9">
    <location>
        <begin position="231"/>
        <end position="268"/>
    </location>
</feature>
<dbReference type="Pfam" id="PF00008">
    <property type="entry name" value="EGF"/>
    <property type="match status" value="1"/>
</dbReference>
<evidence type="ECO:0000256" key="6">
    <source>
        <dbReference type="PROSITE-ProRule" id="PRU00377"/>
    </source>
</evidence>
<organism evidence="12 13">
    <name type="scientific">Priapulus caudatus</name>
    <name type="common">Priapulid worm</name>
    <dbReference type="NCBI Taxonomy" id="37621"/>
    <lineage>
        <taxon>Eukaryota</taxon>
        <taxon>Metazoa</taxon>
        <taxon>Ecdysozoa</taxon>
        <taxon>Scalidophora</taxon>
        <taxon>Priapulida</taxon>
        <taxon>Priapulimorpha</taxon>
        <taxon>Priapulimorphida</taxon>
        <taxon>Priapulidae</taxon>
        <taxon>Priapulus</taxon>
    </lineage>
</organism>
<dbReference type="InterPro" id="IPR013032">
    <property type="entry name" value="EGF-like_CS"/>
</dbReference>
<keyword evidence="1 7" id="KW-0217">Developmental protein</keyword>
<dbReference type="CDD" id="cd00054">
    <property type="entry name" value="EGF_CA"/>
    <property type="match status" value="5"/>
</dbReference>
<keyword evidence="7" id="KW-0472">Membrane</keyword>
<evidence type="ECO:0000256" key="8">
    <source>
        <dbReference type="SAM" id="SignalP"/>
    </source>
</evidence>
<comment type="caution">
    <text evidence="5">Lacks conserved residue(s) required for the propagation of feature annotation.</text>
</comment>
<dbReference type="PROSITE" id="PS50026">
    <property type="entry name" value="EGF_3"/>
    <property type="match status" value="6"/>
</dbReference>
<dbReference type="Pfam" id="PF12661">
    <property type="entry name" value="hEGF"/>
    <property type="match status" value="2"/>
</dbReference>
<evidence type="ECO:0000256" key="3">
    <source>
        <dbReference type="ARBA" id="ARBA00022737"/>
    </source>
</evidence>
<sequence length="3043" mass="335388">MRCVTVLCVLASLTAGVTAVCRENYYGDDCSVFCVARDDCGGHYDCEQFTGAKLCLSGWRGDGCKQKLPGIPGVTDCLSGDVCQNGGTCVLQGVGSSSYSCCCAVGFTGRHCETNINECARRPCRNGGTCYEGAPGSYRCECIPGFYGRNCAGVARGLTCESTPCHNEAVCVDTAFGFSCECKPDYTGYTCDTRVACTDRPCRNGAICQDDGFGGFSCHCPFNYKGVRCETRKTCADQPCQFGGTCSPDRTQGFVCACPIHLRGEVCHLSMTCADNPCAPWSTCVSDHIFGYRCVCPTNHQGAQCYDCASGHAGGDCATRFLTSTFLVGGGQRFAEGNVAHVDPTRYYTSYYTSFRKPEASIYDPLNGEIFIDFADRGAPRATPTRVPRQFQTRFVTTDGKGGGDLLIPGLGSLDPSQIGPTQPLPGGRIVTSTVVENGVTRRVLVREYTDTYVQYSTVGTPGRGPVEYSTISYVSYIDRILQPNVITSYLTSTLAVRSTRYLTSTITLPGQTEGVRSTRYLTSTIKLPGPRQTPRVRSTRYLTSTIGLPERRETVYSTVQPRTIYLTNTLTSTIQPSYVTKVHTSTLAPEYVTSYYTTTVKPSMEATPLFPSHTDEFGSTIYATPVLPTSTATLGAGLPVLLRGQVLRLTGIQLFDYDEDLVLQRLATAWRSANPRLEYVDFNITVESVEDGISPLGNDVITVVYKLQTINDAGSLTRPNRQRLNAVFTNNYSSAPPISAHNAYAVYIQWPWAYAINRTLAESALANAWQRANPGLRESAVTVDLRRVEPYLGDSGEQVEQLMYFVYVSGRLLTPGSTSYREPSLTQYTNELRDYGYAPLYAGPTHRRYVYHFPLFVEGKVYEVDVSRLQDALQRVWVRKLGRRDVTVDLSPAELEYVNMNGDTFTQLIYFLNIGDTTWPSKNFANMQPLVSEFIREVSRVQRPLSNIPYRVVADEGGFIPYSYLYQVNLLGYVNVDDNEMLRVLRRAWSDTYPDAQFNVKMINVEPGIGDFGLPVTMVHYAVTDNNDRLTNSDYQPAPTLQSYLTPKYKVANTRNLLRNKQGFDLYVIGTPETTFNRRDDLENAIVSTWSAYFNPNSQIEVDIRRYESYYGNAESLAPVQTRVVYFLHVNGSMADSRETLPPSAGRLQDSLNRARMPACFDCQHLRQRELLIKNMANLTLANLNALRSSLTIAWELPRTASVNLLEPMYNYLTNKYENVAMIPYILTVDENDPNRYLEPTSLKDILGRNGMTLCDGVSECEVSKLHMLNVDSKDALATTRNLETSMENAWRDDVLDGKASANIEFYDAVPGILSPGSDFVTRYMYDANINGVDSHLQSVWPPGVEELNSQYLDRAGFHACACEEMTSAPFVPVLGRATLEEMPVDKWIEVIKKGYIIQYPDGVGSSFRGCFTDRNDRRDLPVVMGNRNRTPAQCIKACFDGNFTYAGVQNGGECRCGDTYGGYGESNNCNRACTADQREQCGGPNANSIFFTGSISKLSVEVENPHVFTTKLGTTFTVLFFKVTVGQELLPTDPPTGSVFEQQILADGQRYRIIPDADSSLYDTDRAFTIYVYGNYGNGDIPRIARALNDGVLPSETVDASVLSLDRYVTQSDKEPITKVQYYVTVNANLLDGRFRHTEITRDAAAALTAAGLDVCPCEPVRIRMLIVNGRYTPDYTNLRGSSAIIQAWREANPGLGLREYNVGFVNHDSYTTVNSIGQPVTTLNYYISVNGSDPEQFGAVMPSSLLLGKYLRDFDIPVCTDPCYTTVLYNVTFPGDTSPEGRDRLLFYIQQAWQQANPFVGKTIIVDNVDQTIGFMDNGEKVFTVRYSITVGTVDSGDLAALTVPSDAELTDAVRRGTGADRDADFIAARLRQAYLSHYDALRAARDVRVAIDDASGYVAPDGAPARRISYAVLVDGSAWTPPAAIGDETLRSALSVAGLDVWYPYDGVYAESQQFEATFDGALTDDAAERHLLAVWRRVYGDANVNAYVYRVTQGVSPRGYPTTLVRYFLTVNGQVINPGFLPEFILEYAGELTRSTSPPPLEGTITINGEVENRTVIVNVIRLVYERANPGSVVVVNITSTEQQLGEDGAIVVVVRYVVYITGGTTAPARPKNATLVDKLEENGFNVCDNCGGEVVRTIYAAPTQSAFDHQALKDALRQLWLDNNAGVLAPDQWRYHLVNITMGYLARSHQPVVRIDYVVVTNPPRGGAAVRPPTTAQLQVALRAIGLAQFPAGDVYGLDYKFGMRLPGARNLTVATRLVGDAWRALRPRARVDVIVVDPEERRGGATTLRYYLSLDGRLVHPSEVGPLELAQLTRWLATHGPTVDHVVEQRLSVPGRHQPDARSRDAVTLLLRNALEAKYPGATVSIESVEQSVQGLDGRSFTVIRYRAVVKSDDPNLTVDPPSSASLVESLLRYFAGPQCESCTSHKAFPLYIVTNMTMLSIHRQAIADLLTNAWRQYNTDTLSRLPWKIEILSNVTVGYITQEGTGVLALYYQVSLPDGYDPTTDLTQPPLTDIAAGLKRLDDITLVDAGQVFKEDYQLSDVVCGAPDLKAAADKLASAWAQILGQIPSRTVRIQVFVVRMEETTRARGQEETPSVYYLKVDDSIRHPSSLTTSDRGRVAALLLQCDDDTADRQSVVQHSLRIVGKRVINPSDALASSISVAIKDVWQMANPGKTITVRDVQVGNQNPLVITYEVSATVGPDENLQQPPLQLLQDRVLRLIPGLGCTRQICSQTRPETIYVQTDAVTNINRRLLERVLSSAWAARNRRILDVTPWDLKLGEVSGGYVSAAGRPVVAVRYDVLLPETVRMSRLATPRIQQLTARLARLGLVPLPRAQVFGEEYRLRDDVPRSLPAARRVDRVAAAWSHVLANRGRVTEVRVVAMDATPSTTEDGAPATTVAYYLWADGEIVRPASLHAEDRAAAARLIWTGVQFRTVEVPGSLTLRGLGSSVNESVLTRALLAAWQQRNPTKVIVVNAGQYNQRPDTVSMTYNVLANITVGASATLSAPSDQDVRIQIALLMGGFDCQPDICTNTC</sequence>
<dbReference type="InterPro" id="IPR001881">
    <property type="entry name" value="EGF-like_Ca-bd_dom"/>
</dbReference>
<gene>
    <name evidence="13" type="primary">LOC106809975</name>
</gene>
<dbReference type="SMART" id="SM00051">
    <property type="entry name" value="DSL"/>
    <property type="match status" value="1"/>
</dbReference>
<name>A0ABM1E930_PRICU</name>
<dbReference type="Gene3D" id="2.10.25.140">
    <property type="match status" value="1"/>
</dbReference>
<feature type="disulfide bond" evidence="5">
    <location>
        <begin position="258"/>
        <end position="267"/>
    </location>
</feature>
<dbReference type="PANTHER" id="PTHR24033:SF151">
    <property type="entry name" value="NOTCH 2"/>
    <property type="match status" value="1"/>
</dbReference>
<feature type="disulfide bond" evidence="5">
    <location>
        <begin position="142"/>
        <end position="151"/>
    </location>
</feature>
<feature type="domain" description="EGF-like" evidence="9">
    <location>
        <begin position="115"/>
        <end position="152"/>
    </location>
</feature>
<dbReference type="SUPFAM" id="SSF57196">
    <property type="entry name" value="EGF/Laminin"/>
    <property type="match status" value="5"/>
</dbReference>
<comment type="function">
    <text evidence="7">Putative Notch ligand involved in the mediation of Notch signaling.</text>
</comment>
<evidence type="ECO:0000256" key="4">
    <source>
        <dbReference type="ARBA" id="ARBA00023157"/>
    </source>
</evidence>
<dbReference type="PANTHER" id="PTHR24033">
    <property type="entry name" value="EGF-LIKE DOMAIN-CONTAINING PROTEIN"/>
    <property type="match status" value="1"/>
</dbReference>
<feature type="disulfide bond" evidence="5">
    <location>
        <begin position="103"/>
        <end position="112"/>
    </location>
</feature>
<keyword evidence="2 5" id="KW-0245">EGF-like domain</keyword>
<feature type="domain" description="DSL" evidence="10">
    <location>
        <begin position="19"/>
        <end position="64"/>
    </location>
</feature>
<dbReference type="SMART" id="SM00179">
    <property type="entry name" value="EGF_CA"/>
    <property type="match status" value="4"/>
</dbReference>
<keyword evidence="7" id="KW-1133">Transmembrane helix</keyword>